<protein>
    <recommendedName>
        <fullName evidence="1">CxC5 like cysteine cluster associated with KDZ domain-containing protein</fullName>
    </recommendedName>
</protein>
<dbReference type="Pfam" id="PF18718">
    <property type="entry name" value="CxC5"/>
    <property type="match status" value="1"/>
</dbReference>
<dbReference type="Proteomes" id="UP001218188">
    <property type="component" value="Unassembled WGS sequence"/>
</dbReference>
<dbReference type="InterPro" id="IPR041539">
    <property type="entry name" value="CxC5"/>
</dbReference>
<keyword evidence="3" id="KW-1185">Reference proteome</keyword>
<evidence type="ECO:0000313" key="2">
    <source>
        <dbReference type="EMBL" id="KAJ7015996.1"/>
    </source>
</evidence>
<dbReference type="AlphaFoldDB" id="A0AAD6WLV6"/>
<sequence>MYKQTFSVAIMSDHDASDVSAAPQEPPSLSLAQTMLFSRLLSVLKRDIVLVQPGNVPTGAEQAPLVLPPSIIEFIADAIGVSSSAVPRFWARLKDDIWDLPEQTLSKQEEGLFREHGWKRGITSLVLYPPSHYCTNSNCGRHKHLTNASMRQIVVYTAGRGVTPAWEVQLYCRDCNTTYYPNFSVHRGMRTYYAGIPQYIQIGGHQYAERKLAGSWISLMLVAHVSATNCLRVYDMALSGQEELDFSTGGWQFGSLLTTDHVWDAFVILTLLDYHERRATCLQVPHTGDQKDRFTAAMAARNVEVILGGQDVVDHCCDKCHLLVPTTRSN</sequence>
<dbReference type="EMBL" id="JARJCM010000664">
    <property type="protein sequence ID" value="KAJ7015996.1"/>
    <property type="molecule type" value="Genomic_DNA"/>
</dbReference>
<organism evidence="2 3">
    <name type="scientific">Mycena alexandri</name>
    <dbReference type="NCBI Taxonomy" id="1745969"/>
    <lineage>
        <taxon>Eukaryota</taxon>
        <taxon>Fungi</taxon>
        <taxon>Dikarya</taxon>
        <taxon>Basidiomycota</taxon>
        <taxon>Agaricomycotina</taxon>
        <taxon>Agaricomycetes</taxon>
        <taxon>Agaricomycetidae</taxon>
        <taxon>Agaricales</taxon>
        <taxon>Marasmiineae</taxon>
        <taxon>Mycenaceae</taxon>
        <taxon>Mycena</taxon>
    </lineage>
</organism>
<proteinExistence type="predicted"/>
<gene>
    <name evidence="2" type="ORF">C8F04DRAFT_1408213</name>
</gene>
<evidence type="ECO:0000313" key="3">
    <source>
        <dbReference type="Proteomes" id="UP001218188"/>
    </source>
</evidence>
<name>A0AAD6WLV6_9AGAR</name>
<evidence type="ECO:0000259" key="1">
    <source>
        <dbReference type="Pfam" id="PF18718"/>
    </source>
</evidence>
<accession>A0AAD6WLV6</accession>
<reference evidence="2" key="1">
    <citation type="submission" date="2023-03" db="EMBL/GenBank/DDBJ databases">
        <title>Massive genome expansion in bonnet fungi (Mycena s.s.) driven by repeated elements and novel gene families across ecological guilds.</title>
        <authorList>
            <consortium name="Lawrence Berkeley National Laboratory"/>
            <person name="Harder C.B."/>
            <person name="Miyauchi S."/>
            <person name="Viragh M."/>
            <person name="Kuo A."/>
            <person name="Thoen E."/>
            <person name="Andreopoulos B."/>
            <person name="Lu D."/>
            <person name="Skrede I."/>
            <person name="Drula E."/>
            <person name="Henrissat B."/>
            <person name="Morin E."/>
            <person name="Kohler A."/>
            <person name="Barry K."/>
            <person name="LaButti K."/>
            <person name="Morin E."/>
            <person name="Salamov A."/>
            <person name="Lipzen A."/>
            <person name="Mereny Z."/>
            <person name="Hegedus B."/>
            <person name="Baldrian P."/>
            <person name="Stursova M."/>
            <person name="Weitz H."/>
            <person name="Taylor A."/>
            <person name="Grigoriev I.V."/>
            <person name="Nagy L.G."/>
            <person name="Martin F."/>
            <person name="Kauserud H."/>
        </authorList>
    </citation>
    <scope>NUCLEOTIDE SEQUENCE</scope>
    <source>
        <strain evidence="2">CBHHK200</strain>
    </source>
</reference>
<comment type="caution">
    <text evidence="2">The sequence shown here is derived from an EMBL/GenBank/DDBJ whole genome shotgun (WGS) entry which is preliminary data.</text>
</comment>
<feature type="domain" description="CxC5 like cysteine cluster associated with KDZ" evidence="1">
    <location>
        <begin position="123"/>
        <end position="237"/>
    </location>
</feature>